<dbReference type="PROSITE" id="PS50026">
    <property type="entry name" value="EGF_3"/>
    <property type="match status" value="1"/>
</dbReference>
<evidence type="ECO:0000313" key="12">
    <source>
        <dbReference type="EMBL" id="KAG8385652.1"/>
    </source>
</evidence>
<dbReference type="SMART" id="SM00473">
    <property type="entry name" value="PAN_AP"/>
    <property type="match status" value="1"/>
</dbReference>
<evidence type="ECO:0000313" key="13">
    <source>
        <dbReference type="Proteomes" id="UP000826271"/>
    </source>
</evidence>
<evidence type="ECO:0000259" key="9">
    <source>
        <dbReference type="PROSITE" id="PS50026"/>
    </source>
</evidence>
<dbReference type="CDD" id="cd00028">
    <property type="entry name" value="B_lectin"/>
    <property type="match status" value="1"/>
</dbReference>
<keyword evidence="7" id="KW-0245">EGF-like domain</keyword>
<evidence type="ECO:0000256" key="2">
    <source>
        <dbReference type="ARBA" id="ARBA00022729"/>
    </source>
</evidence>
<evidence type="ECO:0000256" key="1">
    <source>
        <dbReference type="ARBA" id="ARBA00012513"/>
    </source>
</evidence>
<comment type="catalytic activity">
    <reaction evidence="5">
        <text>L-threonyl-[protein] + ATP = O-phospho-L-threonyl-[protein] + ADP + H(+)</text>
        <dbReference type="Rhea" id="RHEA:46608"/>
        <dbReference type="Rhea" id="RHEA-COMP:11060"/>
        <dbReference type="Rhea" id="RHEA-COMP:11605"/>
        <dbReference type="ChEBI" id="CHEBI:15378"/>
        <dbReference type="ChEBI" id="CHEBI:30013"/>
        <dbReference type="ChEBI" id="CHEBI:30616"/>
        <dbReference type="ChEBI" id="CHEBI:61977"/>
        <dbReference type="ChEBI" id="CHEBI:456216"/>
        <dbReference type="EC" id="2.7.11.1"/>
    </reaction>
</comment>
<dbReference type="InterPro" id="IPR000742">
    <property type="entry name" value="EGF"/>
</dbReference>
<dbReference type="SUPFAM" id="SSF51110">
    <property type="entry name" value="alpha-D-mannose-specific plant lectins"/>
    <property type="match status" value="1"/>
</dbReference>
<dbReference type="InterPro" id="IPR036426">
    <property type="entry name" value="Bulb-type_lectin_dom_sf"/>
</dbReference>
<dbReference type="CDD" id="cd01098">
    <property type="entry name" value="PAN_AP_plant"/>
    <property type="match status" value="1"/>
</dbReference>
<dbReference type="InterPro" id="IPR003609">
    <property type="entry name" value="Pan_app"/>
</dbReference>
<keyword evidence="2" id="KW-0732">Signal</keyword>
<evidence type="ECO:0000259" key="10">
    <source>
        <dbReference type="PROSITE" id="PS50927"/>
    </source>
</evidence>
<gene>
    <name evidence="12" type="ORF">BUALT_Bualt03G0067400</name>
</gene>
<feature type="domain" description="EGF-like" evidence="9">
    <location>
        <begin position="288"/>
        <end position="324"/>
    </location>
</feature>
<keyword evidence="3" id="KW-1015">Disulfide bond</keyword>
<dbReference type="PROSITE" id="PS50948">
    <property type="entry name" value="PAN"/>
    <property type="match status" value="1"/>
</dbReference>
<evidence type="ECO:0000259" key="11">
    <source>
        <dbReference type="PROSITE" id="PS50948"/>
    </source>
</evidence>
<dbReference type="PROSITE" id="PS50927">
    <property type="entry name" value="BULB_LECTIN"/>
    <property type="match status" value="1"/>
</dbReference>
<dbReference type="Proteomes" id="UP000826271">
    <property type="component" value="Unassembled WGS sequence"/>
</dbReference>
<dbReference type="GO" id="GO:0004674">
    <property type="term" value="F:protein serine/threonine kinase activity"/>
    <property type="evidence" value="ECO:0007669"/>
    <property type="project" value="UniProtKB-EC"/>
</dbReference>
<dbReference type="Gene3D" id="2.90.10.10">
    <property type="entry name" value="Bulb-type lectin domain"/>
    <property type="match status" value="1"/>
</dbReference>
<dbReference type="GO" id="GO:0048544">
    <property type="term" value="P:recognition of pollen"/>
    <property type="evidence" value="ECO:0007669"/>
    <property type="project" value="InterPro"/>
</dbReference>
<reference evidence="12" key="1">
    <citation type="submission" date="2019-10" db="EMBL/GenBank/DDBJ databases">
        <authorList>
            <person name="Zhang R."/>
            <person name="Pan Y."/>
            <person name="Wang J."/>
            <person name="Ma R."/>
            <person name="Yu S."/>
        </authorList>
    </citation>
    <scope>NUCLEOTIDE SEQUENCE</scope>
    <source>
        <strain evidence="12">LA-IB0</strain>
        <tissue evidence="12">Leaf</tissue>
    </source>
</reference>
<sequence length="512" mass="57619">MRMMYAKIVKLFLQSIFFLLICLSFIGFCLETDTITSGVSINDPDTIISGRQVFKLGFFTPDNSTKRYFGVFYTVSEKTVIWIANRDKPLYDSSGTVTISRDGNLVLMNGRNETIWSTNATITSPMNTSAQIQDTGNIVLHDISTGRTIWESFSYPSNVFMPTMQLVDNVNTDKKVVISSWKTGSDPGVGSFTTGLEALNIPQIFIWNNGRPYWRSGPWNGQILIGVQDMYSPYNDRFSVDDDPPGNFYFTAPEGGILMNFALNSSGSLVQTLWNDQKKNWDISWWAPRNECDVYATCGPFGSCNEHESPTCSCLRGFEPINREEWERGNWTSGCQRRRQLQCDQSGGGNGDGFLRLPFMKVPDFAEHFSSGQVEECLARCSRNCSCLAYAHDLHIGCMFWSESLIDLQKFSSVGVDLYIRLEASELVDSKWGELLNSGGVLALGGKLVVHGCPYASYLIFSHSQEEYDTQRSAYEADPDTSASDPQMTSPNQITKRPRRAKVKPSWMKDYY</sequence>
<evidence type="ECO:0000256" key="8">
    <source>
        <dbReference type="SAM" id="MobiDB-lite"/>
    </source>
</evidence>
<protein>
    <recommendedName>
        <fullName evidence="1">non-specific serine/threonine protein kinase</fullName>
        <ecNumber evidence="1">2.7.11.1</ecNumber>
    </recommendedName>
</protein>
<dbReference type="CDD" id="cd00054">
    <property type="entry name" value="EGF_CA"/>
    <property type="match status" value="1"/>
</dbReference>
<dbReference type="AlphaFoldDB" id="A0AAV6Y011"/>
<organism evidence="12 13">
    <name type="scientific">Buddleja alternifolia</name>
    <dbReference type="NCBI Taxonomy" id="168488"/>
    <lineage>
        <taxon>Eukaryota</taxon>
        <taxon>Viridiplantae</taxon>
        <taxon>Streptophyta</taxon>
        <taxon>Embryophyta</taxon>
        <taxon>Tracheophyta</taxon>
        <taxon>Spermatophyta</taxon>
        <taxon>Magnoliopsida</taxon>
        <taxon>eudicotyledons</taxon>
        <taxon>Gunneridae</taxon>
        <taxon>Pentapetalae</taxon>
        <taxon>asterids</taxon>
        <taxon>lamiids</taxon>
        <taxon>Lamiales</taxon>
        <taxon>Scrophulariaceae</taxon>
        <taxon>Buddlejeae</taxon>
        <taxon>Buddleja</taxon>
    </lineage>
</organism>
<proteinExistence type="predicted"/>
<dbReference type="Pfam" id="PF00954">
    <property type="entry name" value="S_locus_glycop"/>
    <property type="match status" value="1"/>
</dbReference>
<dbReference type="PANTHER" id="PTHR32444">
    <property type="entry name" value="BULB-TYPE LECTIN DOMAIN-CONTAINING PROTEIN"/>
    <property type="match status" value="1"/>
</dbReference>
<evidence type="ECO:0000256" key="6">
    <source>
        <dbReference type="ARBA" id="ARBA00048679"/>
    </source>
</evidence>
<dbReference type="InterPro" id="IPR001480">
    <property type="entry name" value="Bulb-type_lectin_dom"/>
</dbReference>
<dbReference type="InterPro" id="IPR000858">
    <property type="entry name" value="S_locus_glycoprot_dom"/>
</dbReference>
<dbReference type="EMBL" id="WHWC01000003">
    <property type="protein sequence ID" value="KAG8385652.1"/>
    <property type="molecule type" value="Genomic_DNA"/>
</dbReference>
<keyword evidence="13" id="KW-1185">Reference proteome</keyword>
<comment type="caution">
    <text evidence="7">Lacks conserved residue(s) required for the propagation of feature annotation.</text>
</comment>
<evidence type="ECO:0000256" key="3">
    <source>
        <dbReference type="ARBA" id="ARBA00023157"/>
    </source>
</evidence>
<feature type="domain" description="Apple" evidence="11">
    <location>
        <begin position="343"/>
        <end position="423"/>
    </location>
</feature>
<evidence type="ECO:0000256" key="4">
    <source>
        <dbReference type="ARBA" id="ARBA00023180"/>
    </source>
</evidence>
<name>A0AAV6Y011_9LAMI</name>
<feature type="domain" description="Bulb-type lectin" evidence="10">
    <location>
        <begin position="32"/>
        <end position="153"/>
    </location>
</feature>
<dbReference type="PANTHER" id="PTHR32444:SF150">
    <property type="entry name" value="NON-SPECIFIC SERINE_THREONINE PROTEIN KINASE"/>
    <property type="match status" value="1"/>
</dbReference>
<keyword evidence="4" id="KW-0325">Glycoprotein</keyword>
<accession>A0AAV6Y011</accession>
<dbReference type="Pfam" id="PF08276">
    <property type="entry name" value="PAN_2"/>
    <property type="match status" value="1"/>
</dbReference>
<feature type="region of interest" description="Disordered" evidence="8">
    <location>
        <begin position="471"/>
        <end position="512"/>
    </location>
</feature>
<comment type="caution">
    <text evidence="12">The sequence shown here is derived from an EMBL/GenBank/DDBJ whole genome shotgun (WGS) entry which is preliminary data.</text>
</comment>
<dbReference type="Pfam" id="PF01453">
    <property type="entry name" value="B_lectin"/>
    <property type="match status" value="1"/>
</dbReference>
<dbReference type="SMART" id="SM00108">
    <property type="entry name" value="B_lectin"/>
    <property type="match status" value="1"/>
</dbReference>
<comment type="catalytic activity">
    <reaction evidence="6">
        <text>L-seryl-[protein] + ATP = O-phospho-L-seryl-[protein] + ADP + H(+)</text>
        <dbReference type="Rhea" id="RHEA:17989"/>
        <dbReference type="Rhea" id="RHEA-COMP:9863"/>
        <dbReference type="Rhea" id="RHEA-COMP:11604"/>
        <dbReference type="ChEBI" id="CHEBI:15378"/>
        <dbReference type="ChEBI" id="CHEBI:29999"/>
        <dbReference type="ChEBI" id="CHEBI:30616"/>
        <dbReference type="ChEBI" id="CHEBI:83421"/>
        <dbReference type="ChEBI" id="CHEBI:456216"/>
        <dbReference type="EC" id="2.7.11.1"/>
    </reaction>
</comment>
<evidence type="ECO:0000256" key="5">
    <source>
        <dbReference type="ARBA" id="ARBA00047899"/>
    </source>
</evidence>
<evidence type="ECO:0000256" key="7">
    <source>
        <dbReference type="PROSITE-ProRule" id="PRU00076"/>
    </source>
</evidence>
<feature type="compositionally biased region" description="Polar residues" evidence="8">
    <location>
        <begin position="481"/>
        <end position="495"/>
    </location>
</feature>
<dbReference type="FunFam" id="2.90.10.10:FF:000001">
    <property type="entry name" value="G-type lectin S-receptor-like serine/threonine-protein kinase"/>
    <property type="match status" value="1"/>
</dbReference>
<dbReference type="EC" id="2.7.11.1" evidence="1"/>